<dbReference type="Proteomes" id="UP000515663">
    <property type="component" value="Chromosome"/>
</dbReference>
<organism evidence="3 4">
    <name type="scientific">Gordonia jinghuaiqii</name>
    <dbReference type="NCBI Taxonomy" id="2758710"/>
    <lineage>
        <taxon>Bacteria</taxon>
        <taxon>Bacillati</taxon>
        <taxon>Actinomycetota</taxon>
        <taxon>Actinomycetes</taxon>
        <taxon>Mycobacteriales</taxon>
        <taxon>Gordoniaceae</taxon>
        <taxon>Gordonia</taxon>
    </lineage>
</organism>
<feature type="transmembrane region" description="Helical" evidence="2">
    <location>
        <begin position="506"/>
        <end position="526"/>
    </location>
</feature>
<proteinExistence type="predicted"/>
<dbReference type="InterPro" id="IPR019286">
    <property type="entry name" value="DUF2339_TM"/>
</dbReference>
<dbReference type="AlphaFoldDB" id="A0A7D7LWC3"/>
<keyword evidence="4" id="KW-1185">Reference proteome</keyword>
<dbReference type="Pfam" id="PF10101">
    <property type="entry name" value="DUF2339"/>
    <property type="match status" value="1"/>
</dbReference>
<gene>
    <name evidence="3" type="ORF">H1R19_16400</name>
</gene>
<sequence length="676" mass="68150">MTTPSSTFAGGPGAATLARISTEFEAIARQMSTVSAEFAELRRLVSNTDEAAEASSRPPQPTPSGFVPPTAPAPPPPVRYAPPLRAPGPVWAPAGTSMYLPPYGQSTPPPPPRPPAPPQLVAPRRPPTPSMSDRIGAAAERGLIGKILATAGVGVTLVGIALLLVLAAQAGILRPEFRVAGGAVLAAVLVGGGMWLRRKDDGRIGAIALTATGIAAGYLDVLAATKLYGWLPIVAGLTVAGAVAAGGLVLAHRWRSEHLGLLVVVPLIVLAPVLTGGLDITLIAFMVMLAAASSWVQLGRDWIWLHTVRLAAPVVPLTLVGVLALAGWGSIGGAAVAFTAAVVVVMILGFGGALLAMPTTRFREVIAGLASATTIPVLLAGNVVPTAGAVALQAGAALTVIGIVAVGTAVRDGRWLPDVVAQIWTATSLVLLFVAVLETFDGTIATSALLGLAVIGALVARSWSSTSVVLLAGSTIIWGIGFADLLDTVAPFVLADADLIAGNASLSVLVASVFAVAGAVVLAAGWSRITDAELSRVAATAAGLVVVYAVTAISVTAGVLTAGSDGFLAGHVVATTCWLVLGGAALAYARRRTGAARTAAVTGGLVLIAASMAKLFLFDLATLDGIFRVIVFIVTGLILLGLGAWYARALQDVTTPVAPSKAPPGATGPQSPVRPS</sequence>
<feature type="transmembrane region" description="Helical" evidence="2">
    <location>
        <begin position="179"/>
        <end position="197"/>
    </location>
</feature>
<feature type="transmembrane region" description="Helical" evidence="2">
    <location>
        <begin position="538"/>
        <end position="560"/>
    </location>
</feature>
<evidence type="ECO:0000256" key="1">
    <source>
        <dbReference type="SAM" id="MobiDB-lite"/>
    </source>
</evidence>
<feature type="transmembrane region" description="Helical" evidence="2">
    <location>
        <begin position="365"/>
        <end position="384"/>
    </location>
</feature>
<feature type="transmembrane region" description="Helical" evidence="2">
    <location>
        <begin position="419"/>
        <end position="437"/>
    </location>
</feature>
<feature type="transmembrane region" description="Helical" evidence="2">
    <location>
        <begin position="147"/>
        <end position="173"/>
    </location>
</feature>
<dbReference type="KEGG" id="gji:H1R19_16400"/>
<evidence type="ECO:0000256" key="2">
    <source>
        <dbReference type="SAM" id="Phobius"/>
    </source>
</evidence>
<feature type="compositionally biased region" description="Pro residues" evidence="1">
    <location>
        <begin position="107"/>
        <end position="129"/>
    </location>
</feature>
<feature type="region of interest" description="Disordered" evidence="1">
    <location>
        <begin position="101"/>
        <end position="132"/>
    </location>
</feature>
<dbReference type="RefSeq" id="WP_219849584.1">
    <property type="nucleotide sequence ID" value="NZ_CP059491.1"/>
</dbReference>
<dbReference type="PANTHER" id="PTHR38434:SF1">
    <property type="entry name" value="BLL2549 PROTEIN"/>
    <property type="match status" value="1"/>
</dbReference>
<feature type="transmembrane region" description="Helical" evidence="2">
    <location>
        <begin position="443"/>
        <end position="460"/>
    </location>
</feature>
<dbReference type="EMBL" id="CP059491">
    <property type="protein sequence ID" value="QMT00476.1"/>
    <property type="molecule type" value="Genomic_DNA"/>
</dbReference>
<evidence type="ECO:0000313" key="3">
    <source>
        <dbReference type="EMBL" id="QMT00476.1"/>
    </source>
</evidence>
<feature type="region of interest" description="Disordered" evidence="1">
    <location>
        <begin position="47"/>
        <end position="81"/>
    </location>
</feature>
<feature type="compositionally biased region" description="Pro residues" evidence="1">
    <location>
        <begin position="69"/>
        <end position="81"/>
    </location>
</feature>
<feature type="transmembrane region" description="Helical" evidence="2">
    <location>
        <begin position="334"/>
        <end position="356"/>
    </location>
</feature>
<feature type="transmembrane region" description="Helical" evidence="2">
    <location>
        <begin position="310"/>
        <end position="328"/>
    </location>
</feature>
<protein>
    <submittedName>
        <fullName evidence="3">DUF2339 domain-containing protein</fullName>
    </submittedName>
</protein>
<dbReference type="PANTHER" id="PTHR38434">
    <property type="entry name" value="BLL2549 PROTEIN"/>
    <property type="match status" value="1"/>
</dbReference>
<feature type="region of interest" description="Disordered" evidence="1">
    <location>
        <begin position="656"/>
        <end position="676"/>
    </location>
</feature>
<reference evidence="4" key="1">
    <citation type="submission" date="2020-07" db="EMBL/GenBank/DDBJ databases">
        <title>novel species isolated from the respiratory tract of Marmot.</title>
        <authorList>
            <person name="Zhang G."/>
        </authorList>
    </citation>
    <scope>NUCLEOTIDE SEQUENCE [LARGE SCALE GENOMIC DNA]</scope>
    <source>
        <strain evidence="4">686</strain>
    </source>
</reference>
<feature type="transmembrane region" description="Helical" evidence="2">
    <location>
        <begin position="280"/>
        <end position="298"/>
    </location>
</feature>
<feature type="transmembrane region" description="Helical" evidence="2">
    <location>
        <begin position="600"/>
        <end position="620"/>
    </location>
</feature>
<keyword evidence="2" id="KW-0812">Transmembrane</keyword>
<keyword evidence="2" id="KW-0472">Membrane</keyword>
<feature type="transmembrane region" description="Helical" evidence="2">
    <location>
        <begin position="230"/>
        <end position="251"/>
    </location>
</feature>
<feature type="transmembrane region" description="Helical" evidence="2">
    <location>
        <begin position="467"/>
        <end position="486"/>
    </location>
</feature>
<evidence type="ECO:0000313" key="4">
    <source>
        <dbReference type="Proteomes" id="UP000515663"/>
    </source>
</evidence>
<feature type="transmembrane region" description="Helical" evidence="2">
    <location>
        <begin position="626"/>
        <end position="647"/>
    </location>
</feature>
<feature type="transmembrane region" description="Helical" evidence="2">
    <location>
        <begin position="566"/>
        <end position="588"/>
    </location>
</feature>
<feature type="transmembrane region" description="Helical" evidence="2">
    <location>
        <begin position="390"/>
        <end position="410"/>
    </location>
</feature>
<feature type="transmembrane region" description="Helical" evidence="2">
    <location>
        <begin position="204"/>
        <end position="224"/>
    </location>
</feature>
<feature type="transmembrane region" description="Helical" evidence="2">
    <location>
        <begin position="258"/>
        <end position="274"/>
    </location>
</feature>
<keyword evidence="2" id="KW-1133">Transmembrane helix</keyword>
<accession>A0A7D7LWC3</accession>
<name>A0A7D7LWC3_9ACTN</name>